<dbReference type="AlphaFoldDB" id="A0A502E681"/>
<name>A0A502E681_9MYCO</name>
<keyword evidence="3" id="KW-1185">Reference proteome</keyword>
<comment type="caution">
    <text evidence="2">The sequence shown here is derived from an EMBL/GenBank/DDBJ whole genome shotgun (WGS) entry which is preliminary data.</text>
</comment>
<evidence type="ECO:0008006" key="4">
    <source>
        <dbReference type="Google" id="ProtNLM"/>
    </source>
</evidence>
<evidence type="ECO:0000313" key="3">
    <source>
        <dbReference type="Proteomes" id="UP000320095"/>
    </source>
</evidence>
<reference evidence="2 3" key="1">
    <citation type="journal article" date="2019" name="Environ. Microbiol.">
        <title>Species interactions and distinct microbial communities in high Arctic permafrost affected cryosols are associated with the CH4 and CO2 gas fluxes.</title>
        <authorList>
            <person name="Altshuler I."/>
            <person name="Hamel J."/>
            <person name="Turney S."/>
            <person name="Magnuson E."/>
            <person name="Levesque R."/>
            <person name="Greer C."/>
            <person name="Whyte L.G."/>
        </authorList>
    </citation>
    <scope>NUCLEOTIDE SEQUENCE [LARGE SCALE GENOMIC DNA]</scope>
    <source>
        <strain evidence="2 3">S5.20</strain>
    </source>
</reference>
<accession>A0A502E681</accession>
<dbReference type="EMBL" id="RCZG01000007">
    <property type="protein sequence ID" value="TPG32864.1"/>
    <property type="molecule type" value="Genomic_DNA"/>
</dbReference>
<proteinExistence type="predicted"/>
<evidence type="ECO:0000313" key="2">
    <source>
        <dbReference type="EMBL" id="TPG32864.1"/>
    </source>
</evidence>
<evidence type="ECO:0000256" key="1">
    <source>
        <dbReference type="SAM" id="MobiDB-lite"/>
    </source>
</evidence>
<protein>
    <recommendedName>
        <fullName evidence="4">Alpha/beta hydrolase</fullName>
    </recommendedName>
</protein>
<sequence length="60" mass="6451">MLTTPPGPKFVKSTDQSGAKSGDHTHASWDYVAIEGASDWVPLEQPERIAALIASWAART</sequence>
<dbReference type="Proteomes" id="UP000320095">
    <property type="component" value="Unassembled WGS sequence"/>
</dbReference>
<organism evidence="2 3">
    <name type="scientific">Mycolicibacterium hodleri</name>
    <dbReference type="NCBI Taxonomy" id="49897"/>
    <lineage>
        <taxon>Bacteria</taxon>
        <taxon>Bacillati</taxon>
        <taxon>Actinomycetota</taxon>
        <taxon>Actinomycetes</taxon>
        <taxon>Mycobacteriales</taxon>
        <taxon>Mycobacteriaceae</taxon>
        <taxon>Mycolicibacterium</taxon>
    </lineage>
</organism>
<gene>
    <name evidence="2" type="ORF">EAH80_19020</name>
</gene>
<feature type="region of interest" description="Disordered" evidence="1">
    <location>
        <begin position="1"/>
        <end position="24"/>
    </location>
</feature>